<dbReference type="GO" id="GO:0005506">
    <property type="term" value="F:iron ion binding"/>
    <property type="evidence" value="ECO:0007669"/>
    <property type="project" value="InterPro"/>
</dbReference>
<feature type="transmembrane region" description="Helical" evidence="5">
    <location>
        <begin position="145"/>
        <end position="169"/>
    </location>
</feature>
<evidence type="ECO:0000256" key="1">
    <source>
        <dbReference type="ARBA" id="ARBA00004370"/>
    </source>
</evidence>
<comment type="subcellular location">
    <subcellularLocation>
        <location evidence="1">Membrane</location>
    </subcellularLocation>
</comment>
<dbReference type="EMBL" id="PIPL01000004">
    <property type="protein sequence ID" value="RUO23024.1"/>
    <property type="molecule type" value="Genomic_DNA"/>
</dbReference>
<dbReference type="GO" id="GO:0016491">
    <property type="term" value="F:oxidoreductase activity"/>
    <property type="evidence" value="ECO:0007669"/>
    <property type="project" value="InterPro"/>
</dbReference>
<name>A0A432W1C6_9GAMM</name>
<keyword evidence="8" id="KW-1185">Reference proteome</keyword>
<dbReference type="AlphaFoldDB" id="A0A432W1C6"/>
<keyword evidence="3 5" id="KW-1133">Transmembrane helix</keyword>
<evidence type="ECO:0000313" key="8">
    <source>
        <dbReference type="Proteomes" id="UP000288293"/>
    </source>
</evidence>
<evidence type="ECO:0000259" key="6">
    <source>
        <dbReference type="Pfam" id="PF04116"/>
    </source>
</evidence>
<dbReference type="InterPro" id="IPR050307">
    <property type="entry name" value="Sterol_Desaturase_Related"/>
</dbReference>
<evidence type="ECO:0000256" key="3">
    <source>
        <dbReference type="ARBA" id="ARBA00022989"/>
    </source>
</evidence>
<dbReference type="InterPro" id="IPR006694">
    <property type="entry name" value="Fatty_acid_hydroxylase"/>
</dbReference>
<dbReference type="GO" id="GO:0016020">
    <property type="term" value="C:membrane"/>
    <property type="evidence" value="ECO:0007669"/>
    <property type="project" value="UniProtKB-SubCell"/>
</dbReference>
<gene>
    <name evidence="7" type="ORF">CWE09_13925</name>
</gene>
<dbReference type="PANTHER" id="PTHR11863">
    <property type="entry name" value="STEROL DESATURASE"/>
    <property type="match status" value="1"/>
</dbReference>
<feature type="transmembrane region" description="Helical" evidence="5">
    <location>
        <begin position="7"/>
        <end position="26"/>
    </location>
</feature>
<dbReference type="Proteomes" id="UP000288293">
    <property type="component" value="Unassembled WGS sequence"/>
</dbReference>
<dbReference type="GO" id="GO:0008610">
    <property type="term" value="P:lipid biosynthetic process"/>
    <property type="evidence" value="ECO:0007669"/>
    <property type="project" value="InterPro"/>
</dbReference>
<reference evidence="7 8" key="1">
    <citation type="journal article" date="2011" name="Front. Microbiol.">
        <title>Genomic signatures of strain selection and enhancement in Bacillus atrophaeus var. globigii, a historical biowarfare simulant.</title>
        <authorList>
            <person name="Gibbons H.S."/>
            <person name="Broomall S.M."/>
            <person name="McNew L.A."/>
            <person name="Daligault H."/>
            <person name="Chapman C."/>
            <person name="Bruce D."/>
            <person name="Karavis M."/>
            <person name="Krepps M."/>
            <person name="McGregor P.A."/>
            <person name="Hong C."/>
            <person name="Park K.H."/>
            <person name="Akmal A."/>
            <person name="Feldman A."/>
            <person name="Lin J.S."/>
            <person name="Chang W.E."/>
            <person name="Higgs B.W."/>
            <person name="Demirev P."/>
            <person name="Lindquist J."/>
            <person name="Liem A."/>
            <person name="Fochler E."/>
            <person name="Read T.D."/>
            <person name="Tapia R."/>
            <person name="Johnson S."/>
            <person name="Bishop-Lilly K.A."/>
            <person name="Detter C."/>
            <person name="Han C."/>
            <person name="Sozhamannan S."/>
            <person name="Rosenzweig C.N."/>
            <person name="Skowronski E.W."/>
        </authorList>
    </citation>
    <scope>NUCLEOTIDE SEQUENCE [LARGE SCALE GENOMIC DNA]</scope>
    <source>
        <strain evidence="7 8">MLST1</strain>
    </source>
</reference>
<feature type="transmembrane region" description="Helical" evidence="5">
    <location>
        <begin position="85"/>
        <end position="104"/>
    </location>
</feature>
<feature type="domain" description="Fatty acid hydroxylase" evidence="6">
    <location>
        <begin position="92"/>
        <end position="228"/>
    </location>
</feature>
<evidence type="ECO:0000313" key="7">
    <source>
        <dbReference type="EMBL" id="RUO23024.1"/>
    </source>
</evidence>
<dbReference type="OrthoDB" id="9770329at2"/>
<proteinExistence type="predicted"/>
<dbReference type="Pfam" id="PF04116">
    <property type="entry name" value="FA_hydroxylase"/>
    <property type="match status" value="1"/>
</dbReference>
<evidence type="ECO:0000256" key="4">
    <source>
        <dbReference type="ARBA" id="ARBA00023136"/>
    </source>
</evidence>
<keyword evidence="4 5" id="KW-0472">Membrane</keyword>
<evidence type="ECO:0000256" key="2">
    <source>
        <dbReference type="ARBA" id="ARBA00022692"/>
    </source>
</evidence>
<evidence type="ECO:0000256" key="5">
    <source>
        <dbReference type="SAM" id="Phobius"/>
    </source>
</evidence>
<dbReference type="RefSeq" id="WP_126804664.1">
    <property type="nucleotide sequence ID" value="NZ_PIPL01000004.1"/>
</dbReference>
<feature type="transmembrane region" description="Helical" evidence="5">
    <location>
        <begin position="47"/>
        <end position="73"/>
    </location>
</feature>
<protein>
    <submittedName>
        <fullName evidence="7">Fatty acid hydroxylase</fullName>
    </submittedName>
</protein>
<sequence length="278" mass="32354">MQWLLDYELWFRLSFFIGLLALFIGLEQARPKRALSRKLSSRWLSNGLVISIDTIILRLLFPTAAVGVALWAQQYGHGLLNWLTVPGWLAILLAFVILDFAIWAQHLVFHRIPWLWRVHRMHHTDIDVDVTTALRFHPIEMVLSLLIKMAVIVLIGAPVVAVVLFEVVLNGVAMFNHSNIRLGAKTDRVLRYFIVTPDMHRVHHSWHKHETNSNYGFNLPWWDRLFATYRDQPEDGHDSMTLGINQFREPEDNRIHYILWQPFRGSARSASTRPSKPD</sequence>
<comment type="caution">
    <text evidence="7">The sequence shown here is derived from an EMBL/GenBank/DDBJ whole genome shotgun (WGS) entry which is preliminary data.</text>
</comment>
<keyword evidence="2 5" id="KW-0812">Transmembrane</keyword>
<organism evidence="7 8">
    <name type="scientific">Aliidiomarina minuta</name>
    <dbReference type="NCBI Taxonomy" id="880057"/>
    <lineage>
        <taxon>Bacteria</taxon>
        <taxon>Pseudomonadati</taxon>
        <taxon>Pseudomonadota</taxon>
        <taxon>Gammaproteobacteria</taxon>
        <taxon>Alteromonadales</taxon>
        <taxon>Idiomarinaceae</taxon>
        <taxon>Aliidiomarina</taxon>
    </lineage>
</organism>
<accession>A0A432W1C6</accession>